<keyword evidence="3" id="KW-0732">Signal</keyword>
<evidence type="ECO:0000313" key="7">
    <source>
        <dbReference type="Proteomes" id="UP000028702"/>
    </source>
</evidence>
<dbReference type="GO" id="GO:0042597">
    <property type="term" value="C:periplasmic space"/>
    <property type="evidence" value="ECO:0007669"/>
    <property type="project" value="InterPro"/>
</dbReference>
<sequence>MNRVLMVRKLSDRNVSAAPRAFCGILALFTGLAFGGIAPAKAEAPPAVPVSRPAPPPPVKYLPPSEGQAFITALDAAEKRDWAGMLIAMRAIKDPLTRDLLDWVRFQSSKSGASFAEIIQFQAGHPAWPRQERLTERAEEALLEFPVDDSDVIAWFTGREPVTGDGKLRYGRALLAQGNNEDAAYWIQRAWADHQFSRSREKEILDRHGHMLGLQAHEDRLRRLLWEQRYDDARRMLQLVSENAQKVAEARLSLMRRTRDADTAFSRVPPHLRGDLGLLYDEARFRRRRGENHQAVPLLLTAPTAPHRLDQAGDLWTERKIAARDALEQGKYKEAYDLAKAHGHERGLAFAEGEFMAGWLALQYLNEPKTAFTHFETLFNGVSTPISQARGAYWMGRAADAMGDTAKAQVHFKEAAQHGTTFYGQLAEAALSAGAKKPAKLVIASADAAPRKGEASLMARPVMKATLMLYDADWTRMGRVFALHLAETLEHPAELAALAEKIGGLGYPEVAVRIAKTAATRNIVLPEQSYPLGVVPNYPAKGRPVEPAFVYGLSRQESEFNPRAVSHAGARGLMQLMPSTAKGVARRVSVPYRRDRLLDDPAYNAMLGSAHLGELLDEFSGSYIMTIAAYNAGERRVDEWVDTFGDPRSTGVDAIDWIESIPYSETRNYVQRVLENIQVYRARLAGGVASLDIEKDLKRNQGAPISAPPPPRRAERTPFAPPSAGAGSVPGVAVPAKPLMQPVPGRSQSQSVKPQAAAPAPAKPQRQNPLPLASPEGAVQMAPVVEPSESMTPQAVSTAPEITGSTGAAQPEPVNKPAGRIILKPPPGLETPRAPRQ</sequence>
<dbReference type="Proteomes" id="UP000028702">
    <property type="component" value="Unassembled WGS sequence"/>
</dbReference>
<dbReference type="GO" id="GO:0000270">
    <property type="term" value="P:peptidoglycan metabolic process"/>
    <property type="evidence" value="ECO:0007669"/>
    <property type="project" value="InterPro"/>
</dbReference>
<dbReference type="SUPFAM" id="SSF53955">
    <property type="entry name" value="Lysozyme-like"/>
    <property type="match status" value="1"/>
</dbReference>
<dbReference type="Gene3D" id="1.10.530.10">
    <property type="match status" value="1"/>
</dbReference>
<reference evidence="6 7" key="1">
    <citation type="submission" date="2014-07" db="EMBL/GenBank/DDBJ databases">
        <title>Tepidicaulis marinum gen. nov., sp. nov., a novel marine bacterium denitrifying nitrate to nitrous oxide strictly under microaerobic conditions.</title>
        <authorList>
            <person name="Takeuchi M."/>
            <person name="Yamagishi T."/>
            <person name="Kamagata Y."/>
            <person name="Oshima K."/>
            <person name="Hattori M."/>
            <person name="Katayama T."/>
            <person name="Hanada S."/>
            <person name="Tamaki H."/>
            <person name="Marumo K."/>
            <person name="Maeda H."/>
            <person name="Nedachi M."/>
            <person name="Iwasaki W."/>
            <person name="Suwa Y."/>
            <person name="Sakata S."/>
        </authorList>
    </citation>
    <scope>NUCLEOTIDE SEQUENCE [LARGE SCALE GENOMIC DNA]</scope>
    <source>
        <strain evidence="6 7">MA2</strain>
    </source>
</reference>
<dbReference type="InterPro" id="IPR008939">
    <property type="entry name" value="Lytic_TGlycosylase_superhlx_U"/>
</dbReference>
<gene>
    <name evidence="6" type="ORF">M2A_0663</name>
</gene>
<organism evidence="6 7">
    <name type="scientific">Tepidicaulis marinus</name>
    <dbReference type="NCBI Taxonomy" id="1333998"/>
    <lineage>
        <taxon>Bacteria</taxon>
        <taxon>Pseudomonadati</taxon>
        <taxon>Pseudomonadota</taxon>
        <taxon>Alphaproteobacteria</taxon>
        <taxon>Hyphomicrobiales</taxon>
        <taxon>Parvibaculaceae</taxon>
        <taxon>Tepidicaulis</taxon>
    </lineage>
</organism>
<dbReference type="Pfam" id="PF01464">
    <property type="entry name" value="SLT"/>
    <property type="match status" value="1"/>
</dbReference>
<comment type="caution">
    <text evidence="6">The sequence shown here is derived from an EMBL/GenBank/DDBJ whole genome shotgun (WGS) entry which is preliminary data.</text>
</comment>
<feature type="compositionally biased region" description="Low complexity" evidence="4">
    <location>
        <begin position="747"/>
        <end position="769"/>
    </location>
</feature>
<evidence type="ECO:0000256" key="1">
    <source>
        <dbReference type="ARBA" id="ARBA00007734"/>
    </source>
</evidence>
<dbReference type="GO" id="GO:0004553">
    <property type="term" value="F:hydrolase activity, hydrolyzing O-glycosyl compounds"/>
    <property type="evidence" value="ECO:0007669"/>
    <property type="project" value="InterPro"/>
</dbReference>
<dbReference type="AlphaFoldDB" id="A0A081B7Z6"/>
<feature type="domain" description="Transglycosylase SLT" evidence="5">
    <location>
        <begin position="540"/>
        <end position="645"/>
    </location>
</feature>
<dbReference type="GO" id="GO:0008933">
    <property type="term" value="F:peptidoglycan lytic transglycosylase activity"/>
    <property type="evidence" value="ECO:0007669"/>
    <property type="project" value="InterPro"/>
</dbReference>
<evidence type="ECO:0000313" key="6">
    <source>
        <dbReference type="EMBL" id="GAK44164.1"/>
    </source>
</evidence>
<dbReference type="InterPro" id="IPR008258">
    <property type="entry name" value="Transglycosylase_SLT_dom_1"/>
</dbReference>
<dbReference type="SUPFAM" id="SSF48435">
    <property type="entry name" value="Bacterial muramidases"/>
    <property type="match status" value="1"/>
</dbReference>
<comment type="similarity">
    <text evidence="2">Belongs to the virb1 family.</text>
</comment>
<comment type="similarity">
    <text evidence="1">Belongs to the transglycosylase Slt family.</text>
</comment>
<dbReference type="PANTHER" id="PTHR37423">
    <property type="entry name" value="SOLUBLE LYTIC MUREIN TRANSGLYCOSYLASE-RELATED"/>
    <property type="match status" value="1"/>
</dbReference>
<dbReference type="InterPro" id="IPR023346">
    <property type="entry name" value="Lysozyme-like_dom_sf"/>
</dbReference>
<dbReference type="eggNOG" id="COG0741">
    <property type="taxonomic scope" value="Bacteria"/>
</dbReference>
<dbReference type="PANTHER" id="PTHR37423:SF2">
    <property type="entry name" value="MEMBRANE-BOUND LYTIC MUREIN TRANSGLYCOSYLASE C"/>
    <property type="match status" value="1"/>
</dbReference>
<dbReference type="InterPro" id="IPR000189">
    <property type="entry name" value="Transglyc_AS"/>
</dbReference>
<dbReference type="CDD" id="cd13401">
    <property type="entry name" value="Slt70-like"/>
    <property type="match status" value="1"/>
</dbReference>
<evidence type="ECO:0000256" key="4">
    <source>
        <dbReference type="SAM" id="MobiDB-lite"/>
    </source>
</evidence>
<dbReference type="PROSITE" id="PS00922">
    <property type="entry name" value="TRANSGLYCOSYLASE"/>
    <property type="match status" value="1"/>
</dbReference>
<evidence type="ECO:0000256" key="3">
    <source>
        <dbReference type="ARBA" id="ARBA00022729"/>
    </source>
</evidence>
<proteinExistence type="inferred from homology"/>
<accession>A0A081B7Z6</accession>
<name>A0A081B7Z6_9HYPH</name>
<evidence type="ECO:0000259" key="5">
    <source>
        <dbReference type="Pfam" id="PF01464"/>
    </source>
</evidence>
<evidence type="ECO:0000256" key="2">
    <source>
        <dbReference type="ARBA" id="ARBA00009387"/>
    </source>
</evidence>
<protein>
    <submittedName>
        <fullName evidence="6">Lytic transglycosylase catalytic subunit</fullName>
    </submittedName>
</protein>
<dbReference type="STRING" id="1333998.M2A_0663"/>
<dbReference type="EMBL" id="BBIO01000002">
    <property type="protein sequence ID" value="GAK44164.1"/>
    <property type="molecule type" value="Genomic_DNA"/>
</dbReference>
<dbReference type="GO" id="GO:0016020">
    <property type="term" value="C:membrane"/>
    <property type="evidence" value="ECO:0007669"/>
    <property type="project" value="InterPro"/>
</dbReference>
<keyword evidence="7" id="KW-1185">Reference proteome</keyword>
<feature type="region of interest" description="Disordered" evidence="4">
    <location>
        <begin position="699"/>
        <end position="837"/>
    </location>
</feature>
<dbReference type="Gene3D" id="1.25.20.10">
    <property type="entry name" value="Bacterial muramidases"/>
    <property type="match status" value="1"/>
</dbReference>